<dbReference type="Proteomes" id="UP000018936">
    <property type="component" value="Unassembled WGS sequence"/>
</dbReference>
<dbReference type="PANTHER" id="PTHR46478:SF1">
    <property type="entry name" value="VON WILLEBRAND FACTOR A DOMAIN-CONTAINING PROTEIN 3A"/>
    <property type="match status" value="1"/>
</dbReference>
<dbReference type="AlphaFoldDB" id="V8NAZ8"/>
<dbReference type="Gene3D" id="3.40.50.410">
    <property type="entry name" value="von Willebrand factor, type A domain"/>
    <property type="match status" value="1"/>
</dbReference>
<dbReference type="SUPFAM" id="SSF53300">
    <property type="entry name" value="vWA-like"/>
    <property type="match status" value="1"/>
</dbReference>
<organism evidence="1 2">
    <name type="scientific">Ophiophagus hannah</name>
    <name type="common">King cobra</name>
    <name type="synonym">Naja hannah</name>
    <dbReference type="NCBI Taxonomy" id="8665"/>
    <lineage>
        <taxon>Eukaryota</taxon>
        <taxon>Metazoa</taxon>
        <taxon>Chordata</taxon>
        <taxon>Craniata</taxon>
        <taxon>Vertebrata</taxon>
        <taxon>Euteleostomi</taxon>
        <taxon>Lepidosauria</taxon>
        <taxon>Squamata</taxon>
        <taxon>Bifurcata</taxon>
        <taxon>Unidentata</taxon>
        <taxon>Episquamata</taxon>
        <taxon>Toxicofera</taxon>
        <taxon>Serpentes</taxon>
        <taxon>Colubroidea</taxon>
        <taxon>Elapidae</taxon>
        <taxon>Elapinae</taxon>
        <taxon>Ophiophagus</taxon>
    </lineage>
</organism>
<dbReference type="OrthoDB" id="299997at2759"/>
<reference evidence="1 2" key="1">
    <citation type="journal article" date="2013" name="Proc. Natl. Acad. Sci. U.S.A.">
        <title>The king cobra genome reveals dynamic gene evolution and adaptation in the snake venom system.</title>
        <authorList>
            <person name="Vonk F.J."/>
            <person name="Casewell N.R."/>
            <person name="Henkel C.V."/>
            <person name="Heimberg A.M."/>
            <person name="Jansen H.J."/>
            <person name="McCleary R.J."/>
            <person name="Kerkkamp H.M."/>
            <person name="Vos R.A."/>
            <person name="Guerreiro I."/>
            <person name="Calvete J.J."/>
            <person name="Wuster W."/>
            <person name="Woods A.E."/>
            <person name="Logan J.M."/>
            <person name="Harrison R.A."/>
            <person name="Castoe T.A."/>
            <person name="de Koning A.P."/>
            <person name="Pollock D.D."/>
            <person name="Yandell M."/>
            <person name="Calderon D."/>
            <person name="Renjifo C."/>
            <person name="Currier R.B."/>
            <person name="Salgado D."/>
            <person name="Pla D."/>
            <person name="Sanz L."/>
            <person name="Hyder A.S."/>
            <person name="Ribeiro J.M."/>
            <person name="Arntzen J.W."/>
            <person name="van den Thillart G.E."/>
            <person name="Boetzer M."/>
            <person name="Pirovano W."/>
            <person name="Dirks R.P."/>
            <person name="Spaink H.P."/>
            <person name="Duboule D."/>
            <person name="McGlinn E."/>
            <person name="Kini R.M."/>
            <person name="Richardson M.K."/>
        </authorList>
    </citation>
    <scope>NUCLEOTIDE SEQUENCE</scope>
    <source>
        <tissue evidence="1">Blood</tissue>
    </source>
</reference>
<gene>
    <name evidence="1" type="primary">VWA3A</name>
    <name evidence="1" type="ORF">L345_14831</name>
</gene>
<proteinExistence type="predicted"/>
<dbReference type="InterPro" id="IPR036465">
    <property type="entry name" value="vWFA_dom_sf"/>
</dbReference>
<dbReference type="PANTHER" id="PTHR46478">
    <property type="entry name" value="VON WILLEBRAND FACTOR A DOMAIN-CONTAINING PROTEIN 3A"/>
    <property type="match status" value="1"/>
</dbReference>
<feature type="non-terminal residue" evidence="1">
    <location>
        <position position="1"/>
    </location>
</feature>
<evidence type="ECO:0000313" key="1">
    <source>
        <dbReference type="EMBL" id="ETE59439.1"/>
    </source>
</evidence>
<dbReference type="EMBL" id="AZIM01005576">
    <property type="protein sequence ID" value="ETE59439.1"/>
    <property type="molecule type" value="Genomic_DNA"/>
</dbReference>
<accession>V8NAZ8</accession>
<evidence type="ECO:0000313" key="2">
    <source>
        <dbReference type="Proteomes" id="UP000018936"/>
    </source>
</evidence>
<sequence length="199" mass="22690">MVKHLQIQPKDLDDYIEQMERVLRCYVRRLQWLLSELDPCGPKVGGKLTPLNQFRLITCRALSLENVEALYILTDGKPDTSCNLILREIEALTKSPAVSIHTISFNCTDRVANDFLKKLAFQTGGRYHRCHGDADGQLAAHQLLSQGFKDEEDPVFPLFEGDDLKKLVEEIDKARKYLTQAKIFRKALEIHPQPICKGV</sequence>
<comment type="caution">
    <text evidence="1">The sequence shown here is derived from an EMBL/GenBank/DDBJ whole genome shotgun (WGS) entry which is preliminary data.</text>
</comment>
<name>V8NAZ8_OPHHA</name>
<keyword evidence="2" id="KW-1185">Reference proteome</keyword>
<protein>
    <submittedName>
        <fullName evidence="1">von Willebrand factor A domain-containing protein 3A</fullName>
    </submittedName>
</protein>